<evidence type="ECO:0000256" key="13">
    <source>
        <dbReference type="ARBA" id="ARBA00034003"/>
    </source>
</evidence>
<evidence type="ECO:0000313" key="16">
    <source>
        <dbReference type="Proteomes" id="UP000697995"/>
    </source>
</evidence>
<dbReference type="Gene3D" id="1.10.3260.10">
    <property type="entry name" value="DNA ligase, ATP-dependent, N-terminal domain"/>
    <property type="match status" value="1"/>
</dbReference>
<name>A0ABS1CZR8_9PROT</name>
<dbReference type="Pfam" id="PF04679">
    <property type="entry name" value="DNA_ligase_A_C"/>
    <property type="match status" value="1"/>
</dbReference>
<evidence type="ECO:0000256" key="12">
    <source>
        <dbReference type="ARBA" id="ARBA00023306"/>
    </source>
</evidence>
<proteinExistence type="predicted"/>
<dbReference type="CDD" id="cd07897">
    <property type="entry name" value="Adenylation_DNA_ligase_Bac1"/>
    <property type="match status" value="1"/>
</dbReference>
<keyword evidence="2 15" id="KW-0436">Ligase</keyword>
<evidence type="ECO:0000256" key="10">
    <source>
        <dbReference type="ARBA" id="ARBA00023172"/>
    </source>
</evidence>
<dbReference type="InterPro" id="IPR012310">
    <property type="entry name" value="DNA_ligase_ATP-dep_cent"/>
</dbReference>
<evidence type="ECO:0000256" key="3">
    <source>
        <dbReference type="ARBA" id="ARBA00022618"/>
    </source>
</evidence>
<accession>A0ABS1CZR8</accession>
<keyword evidence="12" id="KW-0131">Cell cycle</keyword>
<evidence type="ECO:0000259" key="14">
    <source>
        <dbReference type="PROSITE" id="PS50160"/>
    </source>
</evidence>
<gene>
    <name evidence="15" type="ORF">CKO45_16355</name>
</gene>
<dbReference type="NCBIfam" id="TIGR04120">
    <property type="entry name" value="DNA_lig_bact"/>
    <property type="match status" value="1"/>
</dbReference>
<dbReference type="Pfam" id="PF01068">
    <property type="entry name" value="DNA_ligase_A_M"/>
    <property type="match status" value="1"/>
</dbReference>
<keyword evidence="16" id="KW-1185">Reference proteome</keyword>
<evidence type="ECO:0000256" key="4">
    <source>
        <dbReference type="ARBA" id="ARBA00022705"/>
    </source>
</evidence>
<dbReference type="InterPro" id="IPR050191">
    <property type="entry name" value="ATP-dep_DNA_ligase"/>
</dbReference>
<keyword evidence="3" id="KW-0132">Cell division</keyword>
<evidence type="ECO:0000256" key="2">
    <source>
        <dbReference type="ARBA" id="ARBA00022598"/>
    </source>
</evidence>
<protein>
    <recommendedName>
        <fullName evidence="1">DNA ligase (ATP)</fullName>
        <ecNumber evidence="1">6.5.1.1</ecNumber>
    </recommendedName>
</protein>
<evidence type="ECO:0000256" key="9">
    <source>
        <dbReference type="ARBA" id="ARBA00022842"/>
    </source>
</evidence>
<keyword evidence="9" id="KW-0460">Magnesium</keyword>
<dbReference type="InterPro" id="IPR012340">
    <property type="entry name" value="NA-bd_OB-fold"/>
</dbReference>
<dbReference type="GO" id="GO:0016874">
    <property type="term" value="F:ligase activity"/>
    <property type="evidence" value="ECO:0007669"/>
    <property type="project" value="UniProtKB-KW"/>
</dbReference>
<dbReference type="Gene3D" id="2.40.50.140">
    <property type="entry name" value="Nucleic acid-binding proteins"/>
    <property type="match status" value="1"/>
</dbReference>
<dbReference type="NCBIfam" id="NF006701">
    <property type="entry name" value="PRK09247.1"/>
    <property type="match status" value="1"/>
</dbReference>
<feature type="domain" description="ATP-dependent DNA ligase family profile" evidence="14">
    <location>
        <begin position="319"/>
        <end position="449"/>
    </location>
</feature>
<keyword evidence="4" id="KW-0235">DNA replication</keyword>
<evidence type="ECO:0000256" key="1">
    <source>
        <dbReference type="ARBA" id="ARBA00012727"/>
    </source>
</evidence>
<dbReference type="PROSITE" id="PS00697">
    <property type="entry name" value="DNA_LIGASE_A1"/>
    <property type="match status" value="1"/>
</dbReference>
<evidence type="ECO:0000256" key="6">
    <source>
        <dbReference type="ARBA" id="ARBA00022741"/>
    </source>
</evidence>
<dbReference type="InterPro" id="IPR012309">
    <property type="entry name" value="DNA_ligase_ATP-dep_C"/>
</dbReference>
<comment type="catalytic activity">
    <reaction evidence="13">
        <text>ATP + (deoxyribonucleotide)n-3'-hydroxyl + 5'-phospho-(deoxyribonucleotide)m = (deoxyribonucleotide)n+m + AMP + diphosphate.</text>
        <dbReference type="EC" id="6.5.1.1"/>
    </reaction>
</comment>
<evidence type="ECO:0000256" key="11">
    <source>
        <dbReference type="ARBA" id="ARBA00023204"/>
    </source>
</evidence>
<organism evidence="15 16">
    <name type="scientific">Paracraurococcus ruber</name>
    <dbReference type="NCBI Taxonomy" id="77675"/>
    <lineage>
        <taxon>Bacteria</taxon>
        <taxon>Pseudomonadati</taxon>
        <taxon>Pseudomonadota</taxon>
        <taxon>Alphaproteobacteria</taxon>
        <taxon>Acetobacterales</taxon>
        <taxon>Roseomonadaceae</taxon>
        <taxon>Paracraurococcus</taxon>
    </lineage>
</organism>
<dbReference type="InterPro" id="IPR026333">
    <property type="entry name" value="ATP_dep_DNA_lig_pp_1105_fam"/>
</dbReference>
<dbReference type="PANTHER" id="PTHR45674:SF13">
    <property type="entry name" value="DNA LIGASE-RELATED"/>
    <property type="match status" value="1"/>
</dbReference>
<dbReference type="EMBL" id="NRSG01000125">
    <property type="protein sequence ID" value="MBK1659806.1"/>
    <property type="molecule type" value="Genomic_DNA"/>
</dbReference>
<keyword evidence="5" id="KW-0479">Metal-binding</keyword>
<evidence type="ECO:0000256" key="7">
    <source>
        <dbReference type="ARBA" id="ARBA00022763"/>
    </source>
</evidence>
<dbReference type="SUPFAM" id="SSF50249">
    <property type="entry name" value="Nucleic acid-binding proteins"/>
    <property type="match status" value="1"/>
</dbReference>
<dbReference type="RefSeq" id="WP_133217799.1">
    <property type="nucleotide sequence ID" value="NZ_NRSG01000125.1"/>
</dbReference>
<reference evidence="15 16" key="1">
    <citation type="journal article" date="2020" name="Microorganisms">
        <title>Osmotic Adaptation and Compatible Solute Biosynthesis of Phototrophic Bacteria as Revealed from Genome Analyses.</title>
        <authorList>
            <person name="Imhoff J.F."/>
            <person name="Rahn T."/>
            <person name="Kunzel S."/>
            <person name="Keller A."/>
            <person name="Neulinger S.C."/>
        </authorList>
    </citation>
    <scope>NUCLEOTIDE SEQUENCE [LARGE SCALE GENOMIC DNA]</scope>
    <source>
        <strain evidence="15 16">DSM 15382</strain>
    </source>
</reference>
<evidence type="ECO:0000313" key="15">
    <source>
        <dbReference type="EMBL" id="MBK1659806.1"/>
    </source>
</evidence>
<dbReference type="CDD" id="cd07972">
    <property type="entry name" value="OBF_DNA_ligase_Arch_LigB"/>
    <property type="match status" value="1"/>
</dbReference>
<dbReference type="PROSITE" id="PS50160">
    <property type="entry name" value="DNA_LIGASE_A3"/>
    <property type="match status" value="1"/>
</dbReference>
<keyword evidence="11" id="KW-0234">DNA repair</keyword>
<evidence type="ECO:0000256" key="5">
    <source>
        <dbReference type="ARBA" id="ARBA00022723"/>
    </source>
</evidence>
<keyword evidence="10" id="KW-0233">DNA recombination</keyword>
<dbReference type="PANTHER" id="PTHR45674">
    <property type="entry name" value="DNA LIGASE 1/3 FAMILY MEMBER"/>
    <property type="match status" value="1"/>
</dbReference>
<evidence type="ECO:0000256" key="8">
    <source>
        <dbReference type="ARBA" id="ARBA00022840"/>
    </source>
</evidence>
<keyword evidence="6" id="KW-0547">Nucleotide-binding</keyword>
<keyword evidence="8" id="KW-0067">ATP-binding</keyword>
<dbReference type="EC" id="6.5.1.1" evidence="1"/>
<dbReference type="Gene3D" id="3.30.470.30">
    <property type="entry name" value="DNA ligase/mRNA capping enzyme"/>
    <property type="match status" value="1"/>
</dbReference>
<dbReference type="Proteomes" id="UP000697995">
    <property type="component" value="Unassembled WGS sequence"/>
</dbReference>
<sequence length="558" mass="61748">MSVPAFAALLERLVFTPGRNAKLALLRDWFATQPDPDRGVGLAALTEELVFTTAKPSLIRDLVAARTDPVLLALSHDYVGDFAETVALIWPQRGLRPRGAAGGEHEAQAETYIVNAPPPALSEVVEALELTPKAELPALIGGWLDTLDSSGRLALIKLITGGLRVGVSGRLARVALAEWSGQDVAAIEEVWHGVAPPYLPLFRWLEGRDEKPDPREAPVFRPLMLAHPLEDADLAALDPPAWRAEWKWDGIRVQLTAGPGGRRLWSRGGEDITGAFPEIVEAMDFHAVLDGELLVIRDGAVAPFADLQQRLNRKQVTATMMRDFPVGVRLYDLLFEGTEDLRPLPFDARRARLEDWVARVSPPRMDLSAQIAFASLAQLGGIRDGARAASIEGLMLKRADSPYVAGRQKGLWWKWKREPLSIDAVLMYAQRGHGKRSSFYSDYTFGLWRPDGEGGEELVPVGKAYSGYTDEELAWLDRWIRNHTTGRFGPVREVEKHLVLEVIFDAAQLSTRHKSGVALRFPRIARIRTDKPASEADRLDMLMAFVERRAAPEGEAAD</sequence>
<dbReference type="SUPFAM" id="SSF56091">
    <property type="entry name" value="DNA ligase/mRNA capping enzyme, catalytic domain"/>
    <property type="match status" value="1"/>
</dbReference>
<keyword evidence="7" id="KW-0227">DNA damage</keyword>
<dbReference type="InterPro" id="IPR016059">
    <property type="entry name" value="DNA_ligase_ATP-dep_CS"/>
</dbReference>
<comment type="caution">
    <text evidence="15">The sequence shown here is derived from an EMBL/GenBank/DDBJ whole genome shotgun (WGS) entry which is preliminary data.</text>
</comment>
<dbReference type="InterPro" id="IPR036599">
    <property type="entry name" value="DNA_ligase_N_sf"/>
</dbReference>